<evidence type="ECO:0000256" key="2">
    <source>
        <dbReference type="SAM" id="SignalP"/>
    </source>
</evidence>
<evidence type="ECO:0000313" key="4">
    <source>
        <dbReference type="Proteomes" id="UP000188320"/>
    </source>
</evidence>
<feature type="chain" id="PRO_5012435668" evidence="2">
    <location>
        <begin position="21"/>
        <end position="149"/>
    </location>
</feature>
<comment type="caution">
    <text evidence="3">The sequence shown here is derived from an EMBL/GenBank/DDBJ whole genome shotgun (WGS) entry which is preliminary data.</text>
</comment>
<dbReference type="AlphaFoldDB" id="A0A1R1PZI0"/>
<organism evidence="3 4">
    <name type="scientific">Zancudomyces culisetae</name>
    <name type="common">Gut fungus</name>
    <name type="synonym">Smittium culisetae</name>
    <dbReference type="NCBI Taxonomy" id="1213189"/>
    <lineage>
        <taxon>Eukaryota</taxon>
        <taxon>Fungi</taxon>
        <taxon>Fungi incertae sedis</taxon>
        <taxon>Zoopagomycota</taxon>
        <taxon>Kickxellomycotina</taxon>
        <taxon>Harpellomycetes</taxon>
        <taxon>Harpellales</taxon>
        <taxon>Legeriomycetaceae</taxon>
        <taxon>Zancudomyces</taxon>
    </lineage>
</organism>
<evidence type="ECO:0000256" key="1">
    <source>
        <dbReference type="SAM" id="MobiDB-lite"/>
    </source>
</evidence>
<name>A0A1R1PZI0_ZANCU</name>
<reference evidence="4" key="1">
    <citation type="submission" date="2017-01" db="EMBL/GenBank/DDBJ databases">
        <authorList>
            <person name="Wang Y."/>
            <person name="White M."/>
            <person name="Kvist S."/>
            <person name="Moncalvo J.-M."/>
        </authorList>
    </citation>
    <scope>NUCLEOTIDE SEQUENCE [LARGE SCALE GENOMIC DNA]</scope>
    <source>
        <strain evidence="4">COL-18-3</strain>
    </source>
</reference>
<keyword evidence="4" id="KW-1185">Reference proteome</keyword>
<accession>A0A1R1PZI0</accession>
<protein>
    <submittedName>
        <fullName evidence="3">Uncharacterized protein</fullName>
    </submittedName>
</protein>
<dbReference type="EMBL" id="LSSK01000008">
    <property type="protein sequence ID" value="OMH86345.1"/>
    <property type="molecule type" value="Genomic_DNA"/>
</dbReference>
<gene>
    <name evidence="3" type="ORF">AX774_g103</name>
</gene>
<feature type="signal peptide" evidence="2">
    <location>
        <begin position="1"/>
        <end position="20"/>
    </location>
</feature>
<sequence>MKLYLFATILINLLVSVVHSQTSKFAVPEHIAAFPPEVVSSITDEMYKDPSKTLFTVTQTQYSTVTIRGRNTQVAATSTLQDQATETPSANSTDQLNVSSANSASQSNTPSATSASQSNTPNASSAGQSNKPVVYTLALAVCILSVSLF</sequence>
<proteinExistence type="predicted"/>
<evidence type="ECO:0000313" key="3">
    <source>
        <dbReference type="EMBL" id="OMH86345.1"/>
    </source>
</evidence>
<keyword evidence="2" id="KW-0732">Signal</keyword>
<feature type="region of interest" description="Disordered" evidence="1">
    <location>
        <begin position="78"/>
        <end position="129"/>
    </location>
</feature>
<feature type="compositionally biased region" description="Low complexity" evidence="1">
    <location>
        <begin position="99"/>
        <end position="126"/>
    </location>
</feature>
<dbReference type="Proteomes" id="UP000188320">
    <property type="component" value="Unassembled WGS sequence"/>
</dbReference>
<feature type="compositionally biased region" description="Polar residues" evidence="1">
    <location>
        <begin position="78"/>
        <end position="98"/>
    </location>
</feature>